<evidence type="ECO:0000256" key="14">
    <source>
        <dbReference type="PIRSR" id="PIRSR602401-1"/>
    </source>
</evidence>
<protein>
    <submittedName>
        <fullName evidence="16">Cytochrome P450</fullName>
    </submittedName>
</protein>
<evidence type="ECO:0000256" key="12">
    <source>
        <dbReference type="ARBA" id="ARBA00023136"/>
    </source>
</evidence>
<evidence type="ECO:0000256" key="4">
    <source>
        <dbReference type="ARBA" id="ARBA00010617"/>
    </source>
</evidence>
<comment type="cofactor">
    <cofactor evidence="1 14">
        <name>heme</name>
        <dbReference type="ChEBI" id="CHEBI:30413"/>
    </cofactor>
</comment>
<feature type="transmembrane region" description="Helical" evidence="15">
    <location>
        <begin position="303"/>
        <end position="321"/>
    </location>
</feature>
<evidence type="ECO:0000256" key="11">
    <source>
        <dbReference type="ARBA" id="ARBA00023033"/>
    </source>
</evidence>
<dbReference type="Gene3D" id="1.10.630.10">
    <property type="entry name" value="Cytochrome P450"/>
    <property type="match status" value="1"/>
</dbReference>
<dbReference type="PRINTS" id="PR00385">
    <property type="entry name" value="P450"/>
</dbReference>
<keyword evidence="10 14" id="KW-0408">Iron</keyword>
<reference evidence="16" key="1">
    <citation type="journal article" date="2019" name="Environ. Microbiol.">
        <title>Fungal ecological strategies reflected in gene transcription - a case study of two litter decomposers.</title>
        <authorList>
            <person name="Barbi F."/>
            <person name="Kohler A."/>
            <person name="Barry K."/>
            <person name="Baskaran P."/>
            <person name="Daum C."/>
            <person name="Fauchery L."/>
            <person name="Ihrmark K."/>
            <person name="Kuo A."/>
            <person name="LaButti K."/>
            <person name="Lipzen A."/>
            <person name="Morin E."/>
            <person name="Grigoriev I.V."/>
            <person name="Henrissat B."/>
            <person name="Lindahl B."/>
            <person name="Martin F."/>
        </authorList>
    </citation>
    <scope>NUCLEOTIDE SEQUENCE</scope>
    <source>
        <strain evidence="16">JB14</strain>
    </source>
</reference>
<dbReference type="CDD" id="cd11065">
    <property type="entry name" value="CYP64-like"/>
    <property type="match status" value="1"/>
</dbReference>
<evidence type="ECO:0000256" key="6">
    <source>
        <dbReference type="ARBA" id="ARBA00022692"/>
    </source>
</evidence>
<evidence type="ECO:0000256" key="3">
    <source>
        <dbReference type="ARBA" id="ARBA00005179"/>
    </source>
</evidence>
<evidence type="ECO:0000256" key="8">
    <source>
        <dbReference type="ARBA" id="ARBA00022989"/>
    </source>
</evidence>
<keyword evidence="11" id="KW-0503">Monooxygenase</keyword>
<accession>A0A6A4HIE0</accession>
<evidence type="ECO:0000256" key="15">
    <source>
        <dbReference type="SAM" id="Phobius"/>
    </source>
</evidence>
<dbReference type="Proteomes" id="UP000799118">
    <property type="component" value="Unassembled WGS sequence"/>
</dbReference>
<feature type="transmembrane region" description="Helical" evidence="15">
    <location>
        <begin position="12"/>
        <end position="29"/>
    </location>
</feature>
<sequence length="516" mass="57634">MLLPRSPGDLFTFNVTFLAVGGVLIYLLWSKGLNKKRYASFPGPPGLPLLGNVHQLGQQQHLKYTEWHAQYGPIIQLNFAGKPVLVVGNAKIAADLMDRRSAIYSDRPRFIMSSEILMGGMNMAFARYGDRWKRMKSAATQCLTFNIAQEYTPLQEIESLLLLRALIDAKGDVDGPVRRSAAASIMKVVYNYNMKAGHDPVVAQIETYVDRMLKAALPGSYIVDIFPFLNRLPAWAASWKREGQKFYQKDTQLFLDLVNDVKAGVVSGMQPDCLVNKLVDVKELNAVETAWLAGTMFGAGAEAMGATLSVFVLAMVLYPAVQEKLRQELYVAVGKDRFPSFQEISKNVYLNAVIKETLRWRPMGPLGVPHQSIKDDIYDGHFIAAGTLVIPNIWAMHHDEAVYPKAEEFRPERYISDAGFPINILETKDLGHHSYGFGRRACMGYTVANNALIINAAYLTLMFEMKKAKDEFGNEISPDPWAFLDEGLAVRPLPFKCHFEPLSKDLLATVKATESV</sequence>
<comment type="pathway">
    <text evidence="3">Secondary metabolite biosynthesis.</text>
</comment>
<name>A0A6A4HIE0_9AGAR</name>
<evidence type="ECO:0000313" key="17">
    <source>
        <dbReference type="Proteomes" id="UP000799118"/>
    </source>
</evidence>
<evidence type="ECO:0000256" key="1">
    <source>
        <dbReference type="ARBA" id="ARBA00001971"/>
    </source>
</evidence>
<dbReference type="PRINTS" id="PR00463">
    <property type="entry name" value="EP450I"/>
</dbReference>
<dbReference type="GO" id="GO:0004497">
    <property type="term" value="F:monooxygenase activity"/>
    <property type="evidence" value="ECO:0007669"/>
    <property type="project" value="UniProtKB-KW"/>
</dbReference>
<dbReference type="InterPro" id="IPR036396">
    <property type="entry name" value="Cyt_P450_sf"/>
</dbReference>
<keyword evidence="9" id="KW-0560">Oxidoreductase</keyword>
<evidence type="ECO:0000256" key="2">
    <source>
        <dbReference type="ARBA" id="ARBA00004167"/>
    </source>
</evidence>
<dbReference type="GO" id="GO:0005506">
    <property type="term" value="F:iron ion binding"/>
    <property type="evidence" value="ECO:0007669"/>
    <property type="project" value="InterPro"/>
</dbReference>
<gene>
    <name evidence="16" type="ORF">BT96DRAFT_883649</name>
</gene>
<evidence type="ECO:0000256" key="10">
    <source>
        <dbReference type="ARBA" id="ARBA00023004"/>
    </source>
</evidence>
<evidence type="ECO:0000256" key="13">
    <source>
        <dbReference type="ARBA" id="ARBA00023180"/>
    </source>
</evidence>
<dbReference type="GO" id="GO:0016020">
    <property type="term" value="C:membrane"/>
    <property type="evidence" value="ECO:0007669"/>
    <property type="project" value="UniProtKB-SubCell"/>
</dbReference>
<dbReference type="AlphaFoldDB" id="A0A6A4HIE0"/>
<comment type="subcellular location">
    <subcellularLocation>
        <location evidence="2">Membrane</location>
        <topology evidence="2">Single-pass membrane protein</topology>
    </subcellularLocation>
</comment>
<dbReference type="OrthoDB" id="2789670at2759"/>
<dbReference type="PANTHER" id="PTHR46300">
    <property type="entry name" value="P450, PUTATIVE (EUROFUNG)-RELATED-RELATED"/>
    <property type="match status" value="1"/>
</dbReference>
<comment type="similarity">
    <text evidence="4">Belongs to the cytochrome P450 family.</text>
</comment>
<keyword evidence="7 14" id="KW-0479">Metal-binding</keyword>
<keyword evidence="8 15" id="KW-1133">Transmembrane helix</keyword>
<dbReference type="InterPro" id="IPR050364">
    <property type="entry name" value="Cytochrome_P450_fung"/>
</dbReference>
<keyword evidence="13" id="KW-0325">Glycoprotein</keyword>
<keyword evidence="12 15" id="KW-0472">Membrane</keyword>
<dbReference type="GO" id="GO:0020037">
    <property type="term" value="F:heme binding"/>
    <property type="evidence" value="ECO:0007669"/>
    <property type="project" value="InterPro"/>
</dbReference>
<organism evidence="16 17">
    <name type="scientific">Gymnopus androsaceus JB14</name>
    <dbReference type="NCBI Taxonomy" id="1447944"/>
    <lineage>
        <taxon>Eukaryota</taxon>
        <taxon>Fungi</taxon>
        <taxon>Dikarya</taxon>
        <taxon>Basidiomycota</taxon>
        <taxon>Agaricomycotina</taxon>
        <taxon>Agaricomycetes</taxon>
        <taxon>Agaricomycetidae</taxon>
        <taxon>Agaricales</taxon>
        <taxon>Marasmiineae</taxon>
        <taxon>Omphalotaceae</taxon>
        <taxon>Gymnopus</taxon>
    </lineage>
</organism>
<proteinExistence type="inferred from homology"/>
<keyword evidence="5 14" id="KW-0349">Heme</keyword>
<evidence type="ECO:0000256" key="7">
    <source>
        <dbReference type="ARBA" id="ARBA00022723"/>
    </source>
</evidence>
<evidence type="ECO:0000256" key="9">
    <source>
        <dbReference type="ARBA" id="ARBA00023002"/>
    </source>
</evidence>
<dbReference type="InterPro" id="IPR002401">
    <property type="entry name" value="Cyt_P450_E_grp-I"/>
</dbReference>
<dbReference type="Pfam" id="PF00067">
    <property type="entry name" value="p450"/>
    <property type="match status" value="1"/>
</dbReference>
<feature type="binding site" description="axial binding residue" evidence="14">
    <location>
        <position position="442"/>
    </location>
    <ligand>
        <name>heme</name>
        <dbReference type="ChEBI" id="CHEBI:30413"/>
    </ligand>
    <ligandPart>
        <name>Fe</name>
        <dbReference type="ChEBI" id="CHEBI:18248"/>
    </ligandPart>
</feature>
<evidence type="ECO:0000256" key="5">
    <source>
        <dbReference type="ARBA" id="ARBA00022617"/>
    </source>
</evidence>
<keyword evidence="6 15" id="KW-0812">Transmembrane</keyword>
<dbReference type="PANTHER" id="PTHR46300:SF2">
    <property type="entry name" value="CYTOCHROME P450 MONOOXYGENASE ALNH-RELATED"/>
    <property type="match status" value="1"/>
</dbReference>
<evidence type="ECO:0000313" key="16">
    <source>
        <dbReference type="EMBL" id="KAE9397733.1"/>
    </source>
</evidence>
<dbReference type="InterPro" id="IPR001128">
    <property type="entry name" value="Cyt_P450"/>
</dbReference>
<dbReference type="GO" id="GO:0016705">
    <property type="term" value="F:oxidoreductase activity, acting on paired donors, with incorporation or reduction of molecular oxygen"/>
    <property type="evidence" value="ECO:0007669"/>
    <property type="project" value="InterPro"/>
</dbReference>
<dbReference type="EMBL" id="ML769493">
    <property type="protein sequence ID" value="KAE9397733.1"/>
    <property type="molecule type" value="Genomic_DNA"/>
</dbReference>
<dbReference type="SUPFAM" id="SSF48264">
    <property type="entry name" value="Cytochrome P450"/>
    <property type="match status" value="1"/>
</dbReference>
<keyword evidence="17" id="KW-1185">Reference proteome</keyword>